<dbReference type="InterPro" id="IPR008966">
    <property type="entry name" value="Adhesion_dom_sf"/>
</dbReference>
<dbReference type="Proteomes" id="UP001187066">
    <property type="component" value="Unassembled WGS sequence"/>
</dbReference>
<proteinExistence type="predicted"/>
<dbReference type="GO" id="GO:0043709">
    <property type="term" value="P:cell adhesion involved in single-species biofilm formation"/>
    <property type="evidence" value="ECO:0007669"/>
    <property type="project" value="TreeGrafter"/>
</dbReference>
<dbReference type="GeneID" id="84666909"/>
<protein>
    <submittedName>
        <fullName evidence="3 4">Fimbrial protein</fullName>
    </submittedName>
</protein>
<evidence type="ECO:0000313" key="4">
    <source>
        <dbReference type="EMBL" id="RSE24084.1"/>
    </source>
</evidence>
<comment type="caution">
    <text evidence="4">The sequence shown here is derived from an EMBL/GenBank/DDBJ whole genome shotgun (WGS) entry which is preliminary data.</text>
</comment>
<dbReference type="EMBL" id="JAWLOF010000004">
    <property type="protein sequence ID" value="MDV7022472.1"/>
    <property type="molecule type" value="Genomic_DNA"/>
</dbReference>
<dbReference type="AlphaFoldDB" id="A0A3R9G6H8"/>
<keyword evidence="6" id="KW-1185">Reference proteome</keyword>
<feature type="chain" id="PRO_5018634979" evidence="1">
    <location>
        <begin position="23"/>
        <end position="177"/>
    </location>
</feature>
<dbReference type="RefSeq" id="WP_125294203.1">
    <property type="nucleotide sequence ID" value="NZ_CP100494.1"/>
</dbReference>
<dbReference type="GO" id="GO:0009289">
    <property type="term" value="C:pilus"/>
    <property type="evidence" value="ECO:0007669"/>
    <property type="project" value="InterPro"/>
</dbReference>
<dbReference type="Pfam" id="PF00419">
    <property type="entry name" value="Fimbrial"/>
    <property type="match status" value="1"/>
</dbReference>
<accession>A0A3R9G6H8</accession>
<feature type="signal peptide" evidence="1">
    <location>
        <begin position="1"/>
        <end position="22"/>
    </location>
</feature>
<evidence type="ECO:0000256" key="1">
    <source>
        <dbReference type="SAM" id="SignalP"/>
    </source>
</evidence>
<organism evidence="4 5">
    <name type="scientific">Atlantibacter subterraneus</name>
    <dbReference type="NCBI Taxonomy" id="255519"/>
    <lineage>
        <taxon>Bacteria</taxon>
        <taxon>Pseudomonadati</taxon>
        <taxon>Pseudomonadota</taxon>
        <taxon>Gammaproteobacteria</taxon>
        <taxon>Enterobacterales</taxon>
        <taxon>Enterobacteriaceae</taxon>
        <taxon>Atlantibacter</taxon>
    </lineage>
</organism>
<evidence type="ECO:0000313" key="6">
    <source>
        <dbReference type="Proteomes" id="UP001187066"/>
    </source>
</evidence>
<dbReference type="SUPFAM" id="SSF49401">
    <property type="entry name" value="Bacterial adhesins"/>
    <property type="match status" value="1"/>
</dbReference>
<dbReference type="EMBL" id="RHXB01000011">
    <property type="protein sequence ID" value="RSE24084.1"/>
    <property type="molecule type" value="Genomic_DNA"/>
</dbReference>
<name>A0A3R9G6H8_9ENTR</name>
<evidence type="ECO:0000259" key="2">
    <source>
        <dbReference type="Pfam" id="PF00419"/>
    </source>
</evidence>
<dbReference type="Proteomes" id="UP000275331">
    <property type="component" value="Unassembled WGS sequence"/>
</dbReference>
<reference evidence="4 5" key="1">
    <citation type="submission" date="2018-10" db="EMBL/GenBank/DDBJ databases">
        <title>Transmission dynamics of multidrug resistant bacteria on intensive care unit surfaces.</title>
        <authorList>
            <person name="D'Souza A.W."/>
            <person name="Potter R.F."/>
            <person name="Wallace M."/>
            <person name="Shupe A."/>
            <person name="Patel S."/>
            <person name="Sun S."/>
            <person name="Gul D."/>
            <person name="Kwon J.H."/>
            <person name="Andleeb S."/>
            <person name="Burnham C.-A.D."/>
            <person name="Dantas G."/>
        </authorList>
    </citation>
    <scope>NUCLEOTIDE SEQUENCE [LARGE SCALE GENOMIC DNA]</scope>
    <source>
        <strain evidence="4 5">AS_373</strain>
    </source>
</reference>
<feature type="domain" description="Fimbrial-type adhesion" evidence="2">
    <location>
        <begin position="27"/>
        <end position="177"/>
    </location>
</feature>
<dbReference type="Gene3D" id="2.60.40.1090">
    <property type="entry name" value="Fimbrial-type adhesion domain"/>
    <property type="match status" value="1"/>
</dbReference>
<gene>
    <name evidence="4" type="ORF">EGT71_15940</name>
    <name evidence="3" type="ORF">R4P48_07215</name>
</gene>
<dbReference type="InterPro" id="IPR050263">
    <property type="entry name" value="Bact_Fimbrial_Adh_Pro"/>
</dbReference>
<dbReference type="PANTHER" id="PTHR33420">
    <property type="entry name" value="FIMBRIAL SUBUNIT ELFA-RELATED"/>
    <property type="match status" value="1"/>
</dbReference>
<dbReference type="InterPro" id="IPR000259">
    <property type="entry name" value="Adhesion_dom_fimbrial"/>
</dbReference>
<reference evidence="3 6" key="2">
    <citation type="submission" date="2023-10" db="EMBL/GenBank/DDBJ databases">
        <authorList>
            <person name="Dale J."/>
        </authorList>
    </citation>
    <scope>NUCLEOTIDE SEQUENCE [LARGE SCALE GENOMIC DNA]</scope>
    <source>
        <strain evidence="3 6">2023EL-00970</strain>
    </source>
</reference>
<keyword evidence="1" id="KW-0732">Signal</keyword>
<dbReference type="InterPro" id="IPR036937">
    <property type="entry name" value="Adhesion_dom_fimbrial_sf"/>
</dbReference>
<evidence type="ECO:0000313" key="3">
    <source>
        <dbReference type="EMBL" id="MDV7022472.1"/>
    </source>
</evidence>
<dbReference type="OrthoDB" id="6466381at2"/>
<dbReference type="PANTHER" id="PTHR33420:SF26">
    <property type="entry name" value="FIMBRIAL SUBUNIT"/>
    <property type="match status" value="1"/>
</dbReference>
<sequence length="177" mass="17777">MKKSIISLFCLAAIGVTGSAMAYDGQINFTGSISDQTCTVDSAAQGLDVDLGKVAKSALQNTDGTDAAGVKSSAVKFALAVSSCPDTVTGATVTFDGTSASDTTLLAIDSGATAAKGVGIGIYDSSDNLIPLHSASTNYPLSAGPNTLNFLARYVSTGEPVVIGAANGTAQFTFNYK</sequence>
<evidence type="ECO:0000313" key="5">
    <source>
        <dbReference type="Proteomes" id="UP000275331"/>
    </source>
</evidence>